<evidence type="ECO:0000313" key="2">
    <source>
        <dbReference type="Proteomes" id="UP000637074"/>
    </source>
</evidence>
<dbReference type="RefSeq" id="WP_191273028.1">
    <property type="nucleotide sequence ID" value="NZ_BNDS01000009.1"/>
</dbReference>
<reference evidence="1 2" key="1">
    <citation type="journal article" date="2022" name="Int. J. Syst. Evol. Microbiol.">
        <title>Neobacillus kokaensis sp. nov., isolated from soil.</title>
        <authorList>
            <person name="Yuki K."/>
            <person name="Matsubara H."/>
            <person name="Yamaguchi S."/>
        </authorList>
    </citation>
    <scope>NUCLEOTIDE SEQUENCE [LARGE SCALE GENOMIC DNA]</scope>
    <source>
        <strain evidence="1 2">LOB 377</strain>
    </source>
</reference>
<keyword evidence="2" id="KW-1185">Reference proteome</keyword>
<proteinExistence type="predicted"/>
<gene>
    <name evidence="1" type="ORF">AM1BK_23640</name>
</gene>
<sequence length="134" mass="15431">MSLATYIGSNVVLPINDESDDLVTIGSCFSDEGHRLNVKKYQFTTPYVYEVSSDWGIEISKYINKRTCKESKEKLIALCKLMNSYLGPGDFFELYSCWVGEETQKREGELILKINSFDIDRIEMPEKILVRIVK</sequence>
<protein>
    <submittedName>
        <fullName evidence="1">Uncharacterized protein</fullName>
    </submittedName>
</protein>
<dbReference type="EMBL" id="BNDS01000009">
    <property type="protein sequence ID" value="GHH98821.1"/>
    <property type="molecule type" value="Genomic_DNA"/>
</dbReference>
<name>A0ABQ3N437_9BACI</name>
<organism evidence="1 2">
    <name type="scientific">Neobacillus kokaensis</name>
    <dbReference type="NCBI Taxonomy" id="2759023"/>
    <lineage>
        <taxon>Bacteria</taxon>
        <taxon>Bacillati</taxon>
        <taxon>Bacillota</taxon>
        <taxon>Bacilli</taxon>
        <taxon>Bacillales</taxon>
        <taxon>Bacillaceae</taxon>
        <taxon>Neobacillus</taxon>
    </lineage>
</organism>
<evidence type="ECO:0000313" key="1">
    <source>
        <dbReference type="EMBL" id="GHH98821.1"/>
    </source>
</evidence>
<dbReference type="Proteomes" id="UP000637074">
    <property type="component" value="Unassembled WGS sequence"/>
</dbReference>
<comment type="caution">
    <text evidence="1">The sequence shown here is derived from an EMBL/GenBank/DDBJ whole genome shotgun (WGS) entry which is preliminary data.</text>
</comment>
<accession>A0ABQ3N437</accession>